<dbReference type="GO" id="GO:0000166">
    <property type="term" value="F:nucleotide binding"/>
    <property type="evidence" value="ECO:0007669"/>
    <property type="project" value="InterPro"/>
</dbReference>
<dbReference type="Gene3D" id="3.30.360.10">
    <property type="entry name" value="Dihydrodipicolinate Reductase, domain 2"/>
    <property type="match status" value="1"/>
</dbReference>
<dbReference type="EMBL" id="QGDL01000012">
    <property type="protein sequence ID" value="PWJ23891.1"/>
    <property type="molecule type" value="Genomic_DNA"/>
</dbReference>
<dbReference type="PANTHER" id="PTHR43377">
    <property type="entry name" value="BILIVERDIN REDUCTASE A"/>
    <property type="match status" value="1"/>
</dbReference>
<reference evidence="4 5" key="1">
    <citation type="submission" date="2018-05" db="EMBL/GenBank/DDBJ databases">
        <title>The Hungate 1000. A catalogue of reference genomes from the rumen microbiome.</title>
        <authorList>
            <person name="Kelly W."/>
        </authorList>
    </citation>
    <scope>NUCLEOTIDE SEQUENCE [LARGE SCALE GENOMIC DNA]</scope>
    <source>
        <strain evidence="4 5">NLAE-zl-C242</strain>
    </source>
</reference>
<dbReference type="OrthoDB" id="9815825at2"/>
<gene>
    <name evidence="4" type="ORF">A8806_112138</name>
</gene>
<dbReference type="Gene3D" id="3.40.50.720">
    <property type="entry name" value="NAD(P)-binding Rossmann-like Domain"/>
    <property type="match status" value="1"/>
</dbReference>
<dbReference type="PANTHER" id="PTHR43377:SF1">
    <property type="entry name" value="BILIVERDIN REDUCTASE A"/>
    <property type="match status" value="1"/>
</dbReference>
<dbReference type="InterPro" id="IPR004104">
    <property type="entry name" value="Gfo/Idh/MocA-like_OxRdtase_C"/>
</dbReference>
<evidence type="ECO:0000313" key="4">
    <source>
        <dbReference type="EMBL" id="PWJ23891.1"/>
    </source>
</evidence>
<organism evidence="4 5">
    <name type="scientific">Faecalicatena orotica</name>
    <dbReference type="NCBI Taxonomy" id="1544"/>
    <lineage>
        <taxon>Bacteria</taxon>
        <taxon>Bacillati</taxon>
        <taxon>Bacillota</taxon>
        <taxon>Clostridia</taxon>
        <taxon>Lachnospirales</taxon>
        <taxon>Lachnospiraceae</taxon>
        <taxon>Faecalicatena</taxon>
    </lineage>
</organism>
<feature type="domain" description="Gfo/Idh/MocA-like oxidoreductase N-terminal" evidence="2">
    <location>
        <begin position="5"/>
        <end position="123"/>
    </location>
</feature>
<dbReference type="Pfam" id="PF02894">
    <property type="entry name" value="GFO_IDH_MocA_C"/>
    <property type="match status" value="1"/>
</dbReference>
<dbReference type="InterPro" id="IPR000683">
    <property type="entry name" value="Gfo/Idh/MocA-like_OxRdtase_N"/>
</dbReference>
<proteinExistence type="inferred from homology"/>
<dbReference type="InterPro" id="IPR051450">
    <property type="entry name" value="Gfo/Idh/MocA_Oxidoreductases"/>
</dbReference>
<evidence type="ECO:0000259" key="3">
    <source>
        <dbReference type="Pfam" id="PF02894"/>
    </source>
</evidence>
<dbReference type="SUPFAM" id="SSF55347">
    <property type="entry name" value="Glyceraldehyde-3-phosphate dehydrogenase-like, C-terminal domain"/>
    <property type="match status" value="1"/>
</dbReference>
<dbReference type="Pfam" id="PF01408">
    <property type="entry name" value="GFO_IDH_MocA"/>
    <property type="match status" value="1"/>
</dbReference>
<evidence type="ECO:0000256" key="1">
    <source>
        <dbReference type="ARBA" id="ARBA00010928"/>
    </source>
</evidence>
<comment type="similarity">
    <text evidence="1">Belongs to the Gfo/Idh/MocA family.</text>
</comment>
<dbReference type="Proteomes" id="UP000245845">
    <property type="component" value="Unassembled WGS sequence"/>
</dbReference>
<dbReference type="RefSeq" id="WP_109732724.1">
    <property type="nucleotide sequence ID" value="NZ_BAAACK010000025.1"/>
</dbReference>
<name>A0A2Y9BIM0_9FIRM</name>
<keyword evidence="5" id="KW-1185">Reference proteome</keyword>
<comment type="caution">
    <text evidence="4">The sequence shown here is derived from an EMBL/GenBank/DDBJ whole genome shotgun (WGS) entry which is preliminary data.</text>
</comment>
<accession>A0A2Y9BIM0</accession>
<dbReference type="InterPro" id="IPR036291">
    <property type="entry name" value="NAD(P)-bd_dom_sf"/>
</dbReference>
<evidence type="ECO:0000313" key="5">
    <source>
        <dbReference type="Proteomes" id="UP000245845"/>
    </source>
</evidence>
<dbReference type="SUPFAM" id="SSF51735">
    <property type="entry name" value="NAD(P)-binding Rossmann-fold domains"/>
    <property type="match status" value="1"/>
</dbReference>
<evidence type="ECO:0000259" key="2">
    <source>
        <dbReference type="Pfam" id="PF01408"/>
    </source>
</evidence>
<dbReference type="AlphaFoldDB" id="A0A2Y9BIM0"/>
<sequence length="334" mass="37559">MQGLKLGMIGCGVHAKANIFSSLHMMGYPMKAVCARHLERAQEAAARFGIDKAFGNYKEMLDQEELDAVFVITEAASQADIVKECLQRGLHVFVEKPLGMNEQEALEIADLADEMNKKVMVGFMKRFSPSYIAMKRIMNNKEDFGTALSFMGMFAITSGRPGWDNNVFTKVGGIHYVDLMRDLFGEVQDIHGYTNSVDVEVDNIFTMRFDSGMIGSMFFGGIPAWKRHWEEICVTGTNGFVKVDNMMQVRYHFDKPVKTAGARWKTLDEEDTVLAPVNTSSSGGWRDLYLNGYVGELEHFFDCIEKDQNPICDARDNVKTMALCDQIVQCLKGK</sequence>
<protein>
    <submittedName>
        <fullName evidence="4">Putative dehydrogenase</fullName>
    </submittedName>
</protein>
<feature type="domain" description="Gfo/Idh/MocA-like oxidoreductase C-terminal" evidence="3">
    <location>
        <begin position="172"/>
        <end position="329"/>
    </location>
</feature>